<dbReference type="GO" id="GO:0006801">
    <property type="term" value="P:superoxide metabolic process"/>
    <property type="evidence" value="ECO:0007669"/>
    <property type="project" value="InterPro"/>
</dbReference>
<dbReference type="PANTHER" id="PTHR10003">
    <property type="entry name" value="SUPEROXIDE DISMUTASE CU-ZN -RELATED"/>
    <property type="match status" value="1"/>
</dbReference>
<dbReference type="PATRIC" id="fig|1348973.3.peg.1529"/>
<accession>A0A072NP04</accession>
<evidence type="ECO:0000256" key="2">
    <source>
        <dbReference type="SAM" id="MobiDB-lite"/>
    </source>
</evidence>
<dbReference type="Proteomes" id="UP000027936">
    <property type="component" value="Unassembled WGS sequence"/>
</dbReference>
<feature type="domain" description="Superoxide dismutase copper/zinc binding" evidence="3">
    <location>
        <begin position="83"/>
        <end position="210"/>
    </location>
</feature>
<dbReference type="RefSeq" id="WP_051678113.1">
    <property type="nucleotide sequence ID" value="NZ_JJRY01000004.1"/>
</dbReference>
<evidence type="ECO:0000259" key="3">
    <source>
        <dbReference type="Pfam" id="PF00080"/>
    </source>
</evidence>
<organism evidence="4 5">
    <name type="scientific">Schinkia azotoformans MEV2011</name>
    <dbReference type="NCBI Taxonomy" id="1348973"/>
    <lineage>
        <taxon>Bacteria</taxon>
        <taxon>Bacillati</taxon>
        <taxon>Bacillota</taxon>
        <taxon>Bacilli</taxon>
        <taxon>Bacillales</taxon>
        <taxon>Bacillaceae</taxon>
        <taxon>Calidifontibacillus/Schinkia group</taxon>
        <taxon>Schinkia</taxon>
    </lineage>
</organism>
<gene>
    <name evidence="4" type="ORF">M670_01567</name>
</gene>
<dbReference type="GO" id="GO:0005507">
    <property type="term" value="F:copper ion binding"/>
    <property type="evidence" value="ECO:0007669"/>
    <property type="project" value="InterPro"/>
</dbReference>
<protein>
    <submittedName>
        <fullName evidence="4">Cu/Zn superoxide dismutase</fullName>
    </submittedName>
</protein>
<evidence type="ECO:0000256" key="1">
    <source>
        <dbReference type="ARBA" id="ARBA00010457"/>
    </source>
</evidence>
<dbReference type="Pfam" id="PF00080">
    <property type="entry name" value="Sod_Cu"/>
    <property type="match status" value="1"/>
</dbReference>
<dbReference type="InterPro" id="IPR001424">
    <property type="entry name" value="SOD_Cu_Zn_dom"/>
</dbReference>
<proteinExistence type="inferred from homology"/>
<name>A0A072NP04_SCHAZ</name>
<sequence length="212" mass="22492">MKKFAIPSVLFIVGMLLLAVVFLPNSFIGAAKDNGAKDNKNVASFPTPSTYNYSYTYFTSNGRQHKFITTYLELYNTKGDVIGVAGLVQMGKQVIVKVNVGGLTPGKHGFHIHENPITNGDFTTAGGHFNPTGKQHGHDNPKGAHLGDIQNLVADKDGKVDQAIVLDGLSLDHGVTNSILGKSLIIHAEEDDGKTDPAGNSGDRVAGGNIPQ</sequence>
<evidence type="ECO:0000313" key="5">
    <source>
        <dbReference type="Proteomes" id="UP000027936"/>
    </source>
</evidence>
<dbReference type="PRINTS" id="PR00068">
    <property type="entry name" value="CUZNDISMTASE"/>
</dbReference>
<dbReference type="AlphaFoldDB" id="A0A072NP04"/>
<comment type="caution">
    <text evidence="4">The sequence shown here is derived from an EMBL/GenBank/DDBJ whole genome shotgun (WGS) entry which is preliminary data.</text>
</comment>
<reference evidence="4 5" key="1">
    <citation type="submission" date="2014-04" db="EMBL/GenBank/DDBJ databases">
        <title>Draft genome sequence of Bacillus azotoformans MEV2011, a (co-) denitrifying strain unable to grow in the presence of oxygen.</title>
        <authorList>
            <person name="Nielsen M."/>
            <person name="Schreiber L."/>
            <person name="Finster K."/>
            <person name="Schramm A."/>
        </authorList>
    </citation>
    <scope>NUCLEOTIDE SEQUENCE [LARGE SCALE GENOMIC DNA]</scope>
    <source>
        <strain evidence="4 5">MEV2011</strain>
    </source>
</reference>
<dbReference type="EMBL" id="JJRY01000004">
    <property type="protein sequence ID" value="KEF39176.1"/>
    <property type="molecule type" value="Genomic_DNA"/>
</dbReference>
<dbReference type="SUPFAM" id="SSF49329">
    <property type="entry name" value="Cu,Zn superoxide dismutase-like"/>
    <property type="match status" value="1"/>
</dbReference>
<evidence type="ECO:0000313" key="4">
    <source>
        <dbReference type="EMBL" id="KEF39176.1"/>
    </source>
</evidence>
<dbReference type="CDD" id="cd00305">
    <property type="entry name" value="Cu-Zn_Superoxide_Dismutase"/>
    <property type="match status" value="1"/>
</dbReference>
<dbReference type="OrthoDB" id="9792957at2"/>
<dbReference type="InterPro" id="IPR036423">
    <property type="entry name" value="SOD-like_Cu/Zn_dom_sf"/>
</dbReference>
<dbReference type="Gene3D" id="2.60.40.200">
    <property type="entry name" value="Superoxide dismutase, copper/zinc binding domain"/>
    <property type="match status" value="1"/>
</dbReference>
<feature type="region of interest" description="Disordered" evidence="2">
    <location>
        <begin position="191"/>
        <end position="212"/>
    </location>
</feature>
<comment type="similarity">
    <text evidence="1">Belongs to the Cu-Zn superoxide dismutase family.</text>
</comment>
<dbReference type="InterPro" id="IPR024134">
    <property type="entry name" value="SOD_Cu/Zn_/chaperone"/>
</dbReference>